<keyword evidence="7" id="KW-1185">Reference proteome</keyword>
<dbReference type="Gene3D" id="3.20.20.70">
    <property type="entry name" value="Aldolase class I"/>
    <property type="match status" value="1"/>
</dbReference>
<evidence type="ECO:0000313" key="7">
    <source>
        <dbReference type="Proteomes" id="UP000309128"/>
    </source>
</evidence>
<dbReference type="GO" id="GO:0003824">
    <property type="term" value="F:catalytic activity"/>
    <property type="evidence" value="ECO:0007669"/>
    <property type="project" value="InterPro"/>
</dbReference>
<dbReference type="Pfam" id="PF04055">
    <property type="entry name" value="Radical_SAM"/>
    <property type="match status" value="1"/>
</dbReference>
<dbReference type="GO" id="GO:0046872">
    <property type="term" value="F:metal ion binding"/>
    <property type="evidence" value="ECO:0007669"/>
    <property type="project" value="UniProtKB-KW"/>
</dbReference>
<dbReference type="EMBL" id="VCKY01000035">
    <property type="protein sequence ID" value="TMR21974.1"/>
    <property type="molecule type" value="Genomic_DNA"/>
</dbReference>
<evidence type="ECO:0000259" key="5">
    <source>
        <dbReference type="Pfam" id="PF04055"/>
    </source>
</evidence>
<dbReference type="InterPro" id="IPR007197">
    <property type="entry name" value="rSAM"/>
</dbReference>
<evidence type="ECO:0000256" key="4">
    <source>
        <dbReference type="ARBA" id="ARBA00023014"/>
    </source>
</evidence>
<keyword evidence="2" id="KW-0479">Metal-binding</keyword>
<gene>
    <name evidence="6" type="ORF">ETD86_13180</name>
</gene>
<keyword evidence="4" id="KW-0411">Iron-sulfur</keyword>
<evidence type="ECO:0000256" key="2">
    <source>
        <dbReference type="ARBA" id="ARBA00022723"/>
    </source>
</evidence>
<dbReference type="AlphaFoldDB" id="A0A5S4FNE8"/>
<dbReference type="InterPro" id="IPR013785">
    <property type="entry name" value="Aldolase_TIM"/>
</dbReference>
<comment type="caution">
    <text evidence="6">The sequence shown here is derived from an EMBL/GenBank/DDBJ whole genome shotgun (WGS) entry which is preliminary data.</text>
</comment>
<dbReference type="SUPFAM" id="SSF102114">
    <property type="entry name" value="Radical SAM enzymes"/>
    <property type="match status" value="1"/>
</dbReference>
<keyword evidence="1" id="KW-0949">S-adenosyl-L-methionine</keyword>
<proteinExistence type="predicted"/>
<evidence type="ECO:0000256" key="1">
    <source>
        <dbReference type="ARBA" id="ARBA00022691"/>
    </source>
</evidence>
<keyword evidence="3" id="KW-0408">Iron</keyword>
<evidence type="ECO:0000313" key="6">
    <source>
        <dbReference type="EMBL" id="TMR21974.1"/>
    </source>
</evidence>
<protein>
    <submittedName>
        <fullName evidence="6">Radical SAM protein</fullName>
    </submittedName>
</protein>
<dbReference type="PANTHER" id="PTHR11228:SF7">
    <property type="entry name" value="PQQA PEPTIDE CYCLASE"/>
    <property type="match status" value="1"/>
</dbReference>
<reference evidence="6 7" key="1">
    <citation type="submission" date="2019-05" db="EMBL/GenBank/DDBJ databases">
        <title>Draft genome sequence of Nonomuraea turkmeniaca DSM 43926.</title>
        <authorList>
            <person name="Saricaoglu S."/>
            <person name="Isik K."/>
        </authorList>
    </citation>
    <scope>NUCLEOTIDE SEQUENCE [LARGE SCALE GENOMIC DNA]</scope>
    <source>
        <strain evidence="6 7">DSM 43926</strain>
    </source>
</reference>
<organism evidence="6 7">
    <name type="scientific">Nonomuraea turkmeniaca</name>
    <dbReference type="NCBI Taxonomy" id="103838"/>
    <lineage>
        <taxon>Bacteria</taxon>
        <taxon>Bacillati</taxon>
        <taxon>Actinomycetota</taxon>
        <taxon>Actinomycetes</taxon>
        <taxon>Streptosporangiales</taxon>
        <taxon>Streptosporangiaceae</taxon>
        <taxon>Nonomuraea</taxon>
    </lineage>
</organism>
<dbReference type="RefSeq" id="WP_138666422.1">
    <property type="nucleotide sequence ID" value="NZ_VCKY01000035.1"/>
</dbReference>
<sequence length="315" mass="36096">MRTPTPAERATFVPWSEVSYEPPYDIEADWVLMSTCAYRCAYCFWDVDALGAKISTPATVDRLASFFEGTGLVWLLHLTGGEPFMYPGFLRLCQSLTRRHYISINTNADSPRIRAFTETVDPEHVDFVHCGVHEEQRALKSGRGRFIENVMLFKNAGFPVFASVVMDPRLFPTFGEMWQEYADRGVTLIPKALRGPYEGRTYPRDYTDDQRRLFLAYARRAADHYATQFAARKEPPSVNPFMDGPLFLHDRPDYRGVMCGAGHRFVRIMPDAAIYRCGPADLIGNVAEGWFERREDPSVCVDKECPYFCEKYKIT</sequence>
<dbReference type="GO" id="GO:0051536">
    <property type="term" value="F:iron-sulfur cluster binding"/>
    <property type="evidence" value="ECO:0007669"/>
    <property type="project" value="UniProtKB-KW"/>
</dbReference>
<feature type="domain" description="Radical SAM core" evidence="5">
    <location>
        <begin position="31"/>
        <end position="164"/>
    </location>
</feature>
<dbReference type="InterPro" id="IPR058240">
    <property type="entry name" value="rSAM_sf"/>
</dbReference>
<accession>A0A5S4FNE8</accession>
<dbReference type="PANTHER" id="PTHR11228">
    <property type="entry name" value="RADICAL SAM DOMAIN PROTEIN"/>
    <property type="match status" value="1"/>
</dbReference>
<dbReference type="InterPro" id="IPR050377">
    <property type="entry name" value="Radical_SAM_PqqE_MftC-like"/>
</dbReference>
<dbReference type="SFLD" id="SFLDS00029">
    <property type="entry name" value="Radical_SAM"/>
    <property type="match status" value="1"/>
</dbReference>
<dbReference type="Proteomes" id="UP000309128">
    <property type="component" value="Unassembled WGS sequence"/>
</dbReference>
<evidence type="ECO:0000256" key="3">
    <source>
        <dbReference type="ARBA" id="ARBA00023004"/>
    </source>
</evidence>
<name>A0A5S4FNE8_9ACTN</name>
<dbReference type="OrthoDB" id="9782387at2"/>